<reference evidence="1 2" key="1">
    <citation type="journal article" date="2019" name="Sci. Rep.">
        <title>Orb-weaving spider Araneus ventricosus genome elucidates the spidroin gene catalogue.</title>
        <authorList>
            <person name="Kono N."/>
            <person name="Nakamura H."/>
            <person name="Ohtoshi R."/>
            <person name="Moran D.A.P."/>
            <person name="Shinohara A."/>
            <person name="Yoshida Y."/>
            <person name="Fujiwara M."/>
            <person name="Mori M."/>
            <person name="Tomita M."/>
            <person name="Arakawa K."/>
        </authorList>
    </citation>
    <scope>NUCLEOTIDE SEQUENCE [LARGE SCALE GENOMIC DNA]</scope>
</reference>
<gene>
    <name evidence="1" type="ORF">AVEN_82205_1</name>
</gene>
<dbReference type="OrthoDB" id="6432247at2759"/>
<proteinExistence type="predicted"/>
<comment type="caution">
    <text evidence="1">The sequence shown here is derived from an EMBL/GenBank/DDBJ whole genome shotgun (WGS) entry which is preliminary data.</text>
</comment>
<accession>A0A4Y2P740</accession>
<sequence length="93" mass="10649">MQIAFMIGMGHVASNVDMKTGKVRKGVFAKARKLYNIIKNLVGQVEKFDAQYTIPWTIDTFKLFLVSDCNVDKDLTEISKVVFQQEETTEEEE</sequence>
<dbReference type="Proteomes" id="UP000499080">
    <property type="component" value="Unassembled WGS sequence"/>
</dbReference>
<dbReference type="EMBL" id="BGPR01291451">
    <property type="protein sequence ID" value="GBN46873.1"/>
    <property type="molecule type" value="Genomic_DNA"/>
</dbReference>
<dbReference type="AlphaFoldDB" id="A0A4Y2P740"/>
<evidence type="ECO:0000313" key="2">
    <source>
        <dbReference type="Proteomes" id="UP000499080"/>
    </source>
</evidence>
<keyword evidence="2" id="KW-1185">Reference proteome</keyword>
<organism evidence="1 2">
    <name type="scientific">Araneus ventricosus</name>
    <name type="common">Orbweaver spider</name>
    <name type="synonym">Epeira ventricosa</name>
    <dbReference type="NCBI Taxonomy" id="182803"/>
    <lineage>
        <taxon>Eukaryota</taxon>
        <taxon>Metazoa</taxon>
        <taxon>Ecdysozoa</taxon>
        <taxon>Arthropoda</taxon>
        <taxon>Chelicerata</taxon>
        <taxon>Arachnida</taxon>
        <taxon>Araneae</taxon>
        <taxon>Araneomorphae</taxon>
        <taxon>Entelegynae</taxon>
        <taxon>Araneoidea</taxon>
        <taxon>Araneidae</taxon>
        <taxon>Araneus</taxon>
    </lineage>
</organism>
<name>A0A4Y2P740_ARAVE</name>
<protein>
    <submittedName>
        <fullName evidence="1">Uncharacterized protein</fullName>
    </submittedName>
</protein>
<evidence type="ECO:0000313" key="1">
    <source>
        <dbReference type="EMBL" id="GBN46873.1"/>
    </source>
</evidence>